<feature type="transmembrane region" description="Helical" evidence="7">
    <location>
        <begin position="258"/>
        <end position="279"/>
    </location>
</feature>
<dbReference type="GO" id="GO:0005524">
    <property type="term" value="F:ATP binding"/>
    <property type="evidence" value="ECO:0007669"/>
    <property type="project" value="UniProtKB-KW"/>
</dbReference>
<dbReference type="SMART" id="SM00382">
    <property type="entry name" value="AAA"/>
    <property type="match status" value="1"/>
</dbReference>
<dbReference type="PANTHER" id="PTHR24221:SF654">
    <property type="entry name" value="ATP-BINDING CASSETTE SUB-FAMILY B MEMBER 6"/>
    <property type="match status" value="1"/>
</dbReference>
<evidence type="ECO:0000256" key="3">
    <source>
        <dbReference type="ARBA" id="ARBA00022741"/>
    </source>
</evidence>
<organism evidence="10 11">
    <name type="scientific">Dactylosporangium fulvum</name>
    <dbReference type="NCBI Taxonomy" id="53359"/>
    <lineage>
        <taxon>Bacteria</taxon>
        <taxon>Bacillati</taxon>
        <taxon>Actinomycetota</taxon>
        <taxon>Actinomycetes</taxon>
        <taxon>Micromonosporales</taxon>
        <taxon>Micromonosporaceae</taxon>
        <taxon>Dactylosporangium</taxon>
    </lineage>
</organism>
<evidence type="ECO:0000313" key="10">
    <source>
        <dbReference type="EMBL" id="UWP82141.1"/>
    </source>
</evidence>
<accession>A0ABY5VZ49</accession>
<evidence type="ECO:0000256" key="5">
    <source>
        <dbReference type="ARBA" id="ARBA00022989"/>
    </source>
</evidence>
<dbReference type="PROSITE" id="PS50929">
    <property type="entry name" value="ABC_TM1F"/>
    <property type="match status" value="1"/>
</dbReference>
<dbReference type="Proteomes" id="UP001059617">
    <property type="component" value="Chromosome"/>
</dbReference>
<evidence type="ECO:0000256" key="1">
    <source>
        <dbReference type="ARBA" id="ARBA00004651"/>
    </source>
</evidence>
<evidence type="ECO:0000256" key="2">
    <source>
        <dbReference type="ARBA" id="ARBA00022692"/>
    </source>
</evidence>
<dbReference type="RefSeq" id="WP_259859912.1">
    <property type="nucleotide sequence ID" value="NZ_CP073720.1"/>
</dbReference>
<dbReference type="InterPro" id="IPR011527">
    <property type="entry name" value="ABC1_TM_dom"/>
</dbReference>
<dbReference type="InterPro" id="IPR027417">
    <property type="entry name" value="P-loop_NTPase"/>
</dbReference>
<dbReference type="Pfam" id="PF00664">
    <property type="entry name" value="ABC_membrane"/>
    <property type="match status" value="1"/>
</dbReference>
<feature type="transmembrane region" description="Helical" evidence="7">
    <location>
        <begin position="75"/>
        <end position="101"/>
    </location>
</feature>
<evidence type="ECO:0000259" key="9">
    <source>
        <dbReference type="PROSITE" id="PS50929"/>
    </source>
</evidence>
<gene>
    <name evidence="10" type="ORF">Dfulv_44945</name>
</gene>
<protein>
    <submittedName>
        <fullName evidence="10">ABC transporter ATP-binding protein/permease</fullName>
    </submittedName>
</protein>
<evidence type="ECO:0000256" key="4">
    <source>
        <dbReference type="ARBA" id="ARBA00022840"/>
    </source>
</evidence>
<evidence type="ECO:0000259" key="8">
    <source>
        <dbReference type="PROSITE" id="PS50893"/>
    </source>
</evidence>
<keyword evidence="3" id="KW-0547">Nucleotide-binding</keyword>
<evidence type="ECO:0000256" key="7">
    <source>
        <dbReference type="SAM" id="Phobius"/>
    </source>
</evidence>
<feature type="transmembrane region" description="Helical" evidence="7">
    <location>
        <begin position="149"/>
        <end position="168"/>
    </location>
</feature>
<dbReference type="EMBL" id="CP073720">
    <property type="protein sequence ID" value="UWP82141.1"/>
    <property type="molecule type" value="Genomic_DNA"/>
</dbReference>
<feature type="transmembrane region" description="Helical" evidence="7">
    <location>
        <begin position="33"/>
        <end position="55"/>
    </location>
</feature>
<dbReference type="SUPFAM" id="SSF52540">
    <property type="entry name" value="P-loop containing nucleoside triphosphate hydrolases"/>
    <property type="match status" value="1"/>
</dbReference>
<sequence>MSGAATEPVLLPVATAAQVRREVRALLWGRRGALLAAVAVLLAGSAVGLAGPAAIGQIAQAIADRRGAGALAVPVALLAVAALAAAVTTWAGTVLLARVVLPALGQLRERALAAAVGLPLDAVESGGTGDLVARLTGDVEQVGDVVQGVLGRFIGAGLTILATLGGLAVLDWRFAAAGLLALPLQVAALRWYLRTSRPIYAEGRAADGRRAAALLAGFTALPTLRALGLGRRQRDRIAAASQASMEYELRAVRVATRFYGRLNVAEFVGLGAILLVAYLLVRSGLAGIGAATTAALFFARLFDPINVALGVFDEIQQAIAGLGRLVGITRAAPGPARGPDHGETLPQRELAADGVRFGYGDGPDVLHDVTLRVPPGQHVAVVGASGSGKSSLASLLAGLRRPRAGRITAPGGPGRAVALVTQETHLFAGTIADNVRLARPDATAEQVAAALDAVGAGWVAALPAGADCLVGSGGHALTPSQAQQLALARVVLLDPAVVVLDEATAEGGSDAARALDRAAEAVLRGRTAVIVAHRLSQAAGAGTILVMDAGRVVEHGTHADLIAAQGPYARLWAAWSLGRGTSSGSW</sequence>
<proteinExistence type="predicted"/>
<dbReference type="Gene3D" id="3.40.50.300">
    <property type="entry name" value="P-loop containing nucleotide triphosphate hydrolases"/>
    <property type="match status" value="1"/>
</dbReference>
<dbReference type="InterPro" id="IPR036640">
    <property type="entry name" value="ABC1_TM_sf"/>
</dbReference>
<keyword evidence="6 7" id="KW-0472">Membrane</keyword>
<reference evidence="10" key="1">
    <citation type="submission" date="2021-04" db="EMBL/GenBank/DDBJ databases">
        <authorList>
            <person name="Hartkoorn R.C."/>
            <person name="Beaudoing E."/>
            <person name="Hot D."/>
        </authorList>
    </citation>
    <scope>NUCLEOTIDE SEQUENCE</scope>
    <source>
        <strain evidence="10">NRRL B-16292</strain>
    </source>
</reference>
<feature type="domain" description="ABC transporter" evidence="8">
    <location>
        <begin position="350"/>
        <end position="574"/>
    </location>
</feature>
<dbReference type="SUPFAM" id="SSF90123">
    <property type="entry name" value="ABC transporter transmembrane region"/>
    <property type="match status" value="1"/>
</dbReference>
<keyword evidence="5 7" id="KW-1133">Transmembrane helix</keyword>
<reference evidence="10" key="2">
    <citation type="submission" date="2022-09" db="EMBL/GenBank/DDBJ databases">
        <title>Biosynthetic gene clusters of Dactylosporangioum fulvum.</title>
        <authorList>
            <person name="Caradec T."/>
        </authorList>
    </citation>
    <scope>NUCLEOTIDE SEQUENCE</scope>
    <source>
        <strain evidence="10">NRRL B-16292</strain>
    </source>
</reference>
<evidence type="ECO:0000313" key="11">
    <source>
        <dbReference type="Proteomes" id="UP001059617"/>
    </source>
</evidence>
<dbReference type="Gene3D" id="1.20.1560.10">
    <property type="entry name" value="ABC transporter type 1, transmembrane domain"/>
    <property type="match status" value="1"/>
</dbReference>
<name>A0ABY5VZ49_9ACTN</name>
<dbReference type="InterPro" id="IPR003593">
    <property type="entry name" value="AAA+_ATPase"/>
</dbReference>
<dbReference type="Pfam" id="PF00005">
    <property type="entry name" value="ABC_tran"/>
    <property type="match status" value="1"/>
</dbReference>
<dbReference type="PANTHER" id="PTHR24221">
    <property type="entry name" value="ATP-BINDING CASSETTE SUB-FAMILY B"/>
    <property type="match status" value="1"/>
</dbReference>
<keyword evidence="4 10" id="KW-0067">ATP-binding</keyword>
<dbReference type="InterPro" id="IPR039421">
    <property type="entry name" value="Type_1_exporter"/>
</dbReference>
<evidence type="ECO:0000256" key="6">
    <source>
        <dbReference type="ARBA" id="ARBA00023136"/>
    </source>
</evidence>
<feature type="domain" description="ABC transmembrane type-1" evidence="9">
    <location>
        <begin position="35"/>
        <end position="317"/>
    </location>
</feature>
<comment type="subcellular location">
    <subcellularLocation>
        <location evidence="1">Cell membrane</location>
        <topology evidence="1">Multi-pass membrane protein</topology>
    </subcellularLocation>
</comment>
<keyword evidence="2 7" id="KW-0812">Transmembrane</keyword>
<dbReference type="InterPro" id="IPR003439">
    <property type="entry name" value="ABC_transporter-like_ATP-bd"/>
</dbReference>
<keyword evidence="11" id="KW-1185">Reference proteome</keyword>
<dbReference type="PROSITE" id="PS50893">
    <property type="entry name" value="ABC_TRANSPORTER_2"/>
    <property type="match status" value="1"/>
</dbReference>